<dbReference type="EMBL" id="LAZR01008835">
    <property type="protein sequence ID" value="KKM76280.1"/>
    <property type="molecule type" value="Genomic_DNA"/>
</dbReference>
<protein>
    <submittedName>
        <fullName evidence="1">Uncharacterized protein</fullName>
    </submittedName>
</protein>
<dbReference type="AlphaFoldDB" id="A0A0F9MHZ2"/>
<comment type="caution">
    <text evidence="1">The sequence shown here is derived from an EMBL/GenBank/DDBJ whole genome shotgun (WGS) entry which is preliminary data.</text>
</comment>
<accession>A0A0F9MHZ2</accession>
<organism evidence="1">
    <name type="scientific">marine sediment metagenome</name>
    <dbReference type="NCBI Taxonomy" id="412755"/>
    <lineage>
        <taxon>unclassified sequences</taxon>
        <taxon>metagenomes</taxon>
        <taxon>ecological metagenomes</taxon>
    </lineage>
</organism>
<gene>
    <name evidence="1" type="ORF">LCGC14_1381700</name>
</gene>
<sequence length="48" mass="5819">MECMNCEYRTYELGKAIEHFIETGHKEFRIYQIFIDEGRPYSITINPM</sequence>
<evidence type="ECO:0000313" key="1">
    <source>
        <dbReference type="EMBL" id="KKM76280.1"/>
    </source>
</evidence>
<proteinExistence type="predicted"/>
<reference evidence="1" key="1">
    <citation type="journal article" date="2015" name="Nature">
        <title>Complex archaea that bridge the gap between prokaryotes and eukaryotes.</title>
        <authorList>
            <person name="Spang A."/>
            <person name="Saw J.H."/>
            <person name="Jorgensen S.L."/>
            <person name="Zaremba-Niedzwiedzka K."/>
            <person name="Martijn J."/>
            <person name="Lind A.E."/>
            <person name="van Eijk R."/>
            <person name="Schleper C."/>
            <person name="Guy L."/>
            <person name="Ettema T.J."/>
        </authorList>
    </citation>
    <scope>NUCLEOTIDE SEQUENCE</scope>
</reference>
<name>A0A0F9MHZ2_9ZZZZ</name>